<evidence type="ECO:0000256" key="12">
    <source>
        <dbReference type="PIRSR" id="PIRSR001461-1"/>
    </source>
</evidence>
<feature type="binding site" evidence="10 14">
    <location>
        <begin position="206"/>
        <end position="207"/>
    </location>
    <ligand>
        <name>substrate</name>
    </ligand>
</feature>
<evidence type="ECO:0000256" key="5">
    <source>
        <dbReference type="ARBA" id="ARBA00001954"/>
    </source>
</evidence>
<keyword evidence="16" id="KW-1185">Reference proteome</keyword>
<keyword evidence="13" id="KW-0862">Zinc</keyword>
<feature type="binding site" evidence="10 13">
    <location>
        <position position="45"/>
    </location>
    <ligand>
        <name>a divalent metal cation</name>
        <dbReference type="ChEBI" id="CHEBI:60240"/>
    </ligand>
</feature>
<dbReference type="PIRSF" id="PIRSF001461">
    <property type="entry name" value="RPE"/>
    <property type="match status" value="1"/>
</dbReference>
<dbReference type="Gene3D" id="3.20.20.70">
    <property type="entry name" value="Aldolase class I"/>
    <property type="match status" value="1"/>
</dbReference>
<name>A0A5B9Q735_9BACT</name>
<dbReference type="EC" id="5.1.3.1" evidence="7 10"/>
<feature type="binding site" evidence="10 14">
    <location>
        <position position="20"/>
    </location>
    <ligand>
        <name>substrate</name>
    </ligand>
</feature>
<evidence type="ECO:0000256" key="1">
    <source>
        <dbReference type="ARBA" id="ARBA00001782"/>
    </source>
</evidence>
<proteinExistence type="inferred from homology"/>
<evidence type="ECO:0000256" key="8">
    <source>
        <dbReference type="ARBA" id="ARBA00022723"/>
    </source>
</evidence>
<feature type="active site" description="Proton donor" evidence="10 12">
    <location>
        <position position="184"/>
    </location>
</feature>
<comment type="catalytic activity">
    <reaction evidence="1 10 11">
        <text>D-ribulose 5-phosphate = D-xylulose 5-phosphate</text>
        <dbReference type="Rhea" id="RHEA:13677"/>
        <dbReference type="ChEBI" id="CHEBI:57737"/>
        <dbReference type="ChEBI" id="CHEBI:58121"/>
        <dbReference type="EC" id="5.1.3.1"/>
    </reaction>
</comment>
<dbReference type="CDD" id="cd00429">
    <property type="entry name" value="RPE"/>
    <property type="match status" value="1"/>
</dbReference>
<feature type="binding site" evidence="10 14">
    <location>
        <begin position="154"/>
        <end position="157"/>
    </location>
    <ligand>
        <name>substrate</name>
    </ligand>
</feature>
<dbReference type="Proteomes" id="UP000323917">
    <property type="component" value="Chromosome"/>
</dbReference>
<evidence type="ECO:0000256" key="6">
    <source>
        <dbReference type="ARBA" id="ARBA00009541"/>
    </source>
</evidence>
<sequence length="230" mass="24948">MSNGLTFAQLRATRPVILPSMLLCDFGNLEREVRAVEEAGARALHLDIMDGHFVPNITYGFTIIEAVRRVTELPLDVHLMITNPEKYIPQFVESGAGLISIHIEAVEDPRPLLEQIRSLGSAAGLVLNPPTPVSAVEPYLEACDYVLAMTVMPGYGGQKFDESVLSKVRELRAMLPPEVLVEVDGGVSAETIAACAEAGAEMFVTGSAIFRTPDYAASLVELQRLAQVNR</sequence>
<dbReference type="GO" id="GO:0046872">
    <property type="term" value="F:metal ion binding"/>
    <property type="evidence" value="ECO:0007669"/>
    <property type="project" value="UniProtKB-UniRule"/>
</dbReference>
<dbReference type="InterPro" id="IPR013785">
    <property type="entry name" value="Aldolase_TIM"/>
</dbReference>
<dbReference type="InterPro" id="IPR026019">
    <property type="entry name" value="Ribul_P_3_epim"/>
</dbReference>
<feature type="binding site" evidence="14">
    <location>
        <position position="186"/>
    </location>
    <ligand>
        <name>substrate</name>
    </ligand>
</feature>
<dbReference type="NCBIfam" id="TIGR01163">
    <property type="entry name" value="rpe"/>
    <property type="match status" value="1"/>
</dbReference>
<feature type="binding site" evidence="10 13">
    <location>
        <position position="184"/>
    </location>
    <ligand>
        <name>a divalent metal cation</name>
        <dbReference type="ChEBI" id="CHEBI:60240"/>
    </ligand>
</feature>
<evidence type="ECO:0000256" key="13">
    <source>
        <dbReference type="PIRSR" id="PIRSR001461-2"/>
    </source>
</evidence>
<evidence type="ECO:0000256" key="4">
    <source>
        <dbReference type="ARBA" id="ARBA00001947"/>
    </source>
</evidence>
<comment type="cofactor">
    <cofactor evidence="4">
        <name>Zn(2+)</name>
        <dbReference type="ChEBI" id="CHEBI:29105"/>
    </cofactor>
</comment>
<comment type="cofactor">
    <cofactor evidence="3">
        <name>Co(2+)</name>
        <dbReference type="ChEBI" id="CHEBI:48828"/>
    </cofactor>
</comment>
<comment type="similarity">
    <text evidence="6 10 11">Belongs to the ribulose-phosphate 3-epimerase family.</text>
</comment>
<dbReference type="AlphaFoldDB" id="A0A5B9Q735"/>
<evidence type="ECO:0000256" key="14">
    <source>
        <dbReference type="PIRSR" id="PIRSR001461-3"/>
    </source>
</evidence>
<dbReference type="PROSITE" id="PS01085">
    <property type="entry name" value="RIBUL_P_3_EPIMER_1"/>
    <property type="match status" value="1"/>
</dbReference>
<evidence type="ECO:0000256" key="9">
    <source>
        <dbReference type="ARBA" id="ARBA00023235"/>
    </source>
</evidence>
<dbReference type="GO" id="GO:0019323">
    <property type="term" value="P:pentose catabolic process"/>
    <property type="evidence" value="ECO:0007669"/>
    <property type="project" value="UniProtKB-UniRule"/>
</dbReference>
<dbReference type="RefSeq" id="WP_148072046.1">
    <property type="nucleotide sequence ID" value="NZ_CP042913.1"/>
</dbReference>
<accession>A0A5B9Q735</accession>
<dbReference type="OrthoDB" id="1645589at2"/>
<evidence type="ECO:0000256" key="11">
    <source>
        <dbReference type="PIRNR" id="PIRNR001461"/>
    </source>
</evidence>
<keyword evidence="13" id="KW-0464">Manganese</keyword>
<feature type="binding site" evidence="10 13">
    <location>
        <position position="47"/>
    </location>
    <ligand>
        <name>a divalent metal cation</name>
        <dbReference type="ChEBI" id="CHEBI:60240"/>
    </ligand>
</feature>
<dbReference type="HAMAP" id="MF_02227">
    <property type="entry name" value="RPE"/>
    <property type="match status" value="1"/>
</dbReference>
<evidence type="ECO:0000313" key="16">
    <source>
        <dbReference type="Proteomes" id="UP000323917"/>
    </source>
</evidence>
<dbReference type="InterPro" id="IPR011060">
    <property type="entry name" value="RibuloseP-bd_barrel"/>
</dbReference>
<protein>
    <recommendedName>
        <fullName evidence="7 10">Ribulose-phosphate 3-epimerase</fullName>
        <ecNumber evidence="7 10">5.1.3.1</ecNumber>
    </recommendedName>
</protein>
<organism evidence="15 16">
    <name type="scientific">Bythopirellula goksoeyrii</name>
    <dbReference type="NCBI Taxonomy" id="1400387"/>
    <lineage>
        <taxon>Bacteria</taxon>
        <taxon>Pseudomonadati</taxon>
        <taxon>Planctomycetota</taxon>
        <taxon>Planctomycetia</taxon>
        <taxon>Pirellulales</taxon>
        <taxon>Lacipirellulaceae</taxon>
        <taxon>Bythopirellula</taxon>
    </lineage>
</organism>
<feature type="binding site" evidence="10 14">
    <location>
        <position position="78"/>
    </location>
    <ligand>
        <name>substrate</name>
    </ligand>
</feature>
<evidence type="ECO:0000256" key="2">
    <source>
        <dbReference type="ARBA" id="ARBA00001936"/>
    </source>
</evidence>
<dbReference type="GO" id="GO:0005737">
    <property type="term" value="C:cytoplasm"/>
    <property type="evidence" value="ECO:0007669"/>
    <property type="project" value="UniProtKB-ARBA"/>
</dbReference>
<feature type="active site" description="Proton acceptor" evidence="10 12">
    <location>
        <position position="47"/>
    </location>
</feature>
<dbReference type="InterPro" id="IPR000056">
    <property type="entry name" value="Ribul_P_3_epim-like"/>
</dbReference>
<dbReference type="NCBIfam" id="NF004076">
    <property type="entry name" value="PRK05581.1-4"/>
    <property type="match status" value="1"/>
</dbReference>
<dbReference type="PANTHER" id="PTHR11749">
    <property type="entry name" value="RIBULOSE-5-PHOSPHATE-3-EPIMERASE"/>
    <property type="match status" value="1"/>
</dbReference>
<evidence type="ECO:0000313" key="15">
    <source>
        <dbReference type="EMBL" id="QEG33252.1"/>
    </source>
</evidence>
<dbReference type="Pfam" id="PF00834">
    <property type="entry name" value="Ribul_P_3_epim"/>
    <property type="match status" value="1"/>
</dbReference>
<keyword evidence="13" id="KW-0170">Cobalt</keyword>
<dbReference type="FunFam" id="3.20.20.70:FF:000004">
    <property type="entry name" value="Ribulose-phosphate 3-epimerase"/>
    <property type="match status" value="1"/>
</dbReference>
<evidence type="ECO:0000256" key="7">
    <source>
        <dbReference type="ARBA" id="ARBA00013188"/>
    </source>
</evidence>
<comment type="function">
    <text evidence="10">Catalyzes the reversible epimerization of D-ribulose 5-phosphate to D-xylulose 5-phosphate.</text>
</comment>
<dbReference type="KEGG" id="bgok:Pr1d_05130"/>
<comment type="cofactor">
    <cofactor evidence="2">
        <name>Mn(2+)</name>
        <dbReference type="ChEBI" id="CHEBI:29035"/>
    </cofactor>
</comment>
<feature type="binding site" evidence="10 13">
    <location>
        <position position="78"/>
    </location>
    <ligand>
        <name>a divalent metal cation</name>
        <dbReference type="ChEBI" id="CHEBI:60240"/>
    </ligand>
</feature>
<keyword evidence="10 11" id="KW-0119">Carbohydrate metabolism</keyword>
<evidence type="ECO:0000256" key="3">
    <source>
        <dbReference type="ARBA" id="ARBA00001941"/>
    </source>
</evidence>
<keyword evidence="8 10" id="KW-0479">Metal-binding</keyword>
<reference evidence="15 16" key="1">
    <citation type="submission" date="2019-08" db="EMBL/GenBank/DDBJ databases">
        <title>Deep-cultivation of Planctomycetes and their phenomic and genomic characterization uncovers novel biology.</title>
        <authorList>
            <person name="Wiegand S."/>
            <person name="Jogler M."/>
            <person name="Boedeker C."/>
            <person name="Pinto D."/>
            <person name="Vollmers J."/>
            <person name="Rivas-Marin E."/>
            <person name="Kohn T."/>
            <person name="Peeters S.H."/>
            <person name="Heuer A."/>
            <person name="Rast P."/>
            <person name="Oberbeckmann S."/>
            <person name="Bunk B."/>
            <person name="Jeske O."/>
            <person name="Meyerdierks A."/>
            <person name="Storesund J.E."/>
            <person name="Kallscheuer N."/>
            <person name="Luecker S."/>
            <person name="Lage O.M."/>
            <person name="Pohl T."/>
            <person name="Merkel B.J."/>
            <person name="Hornburger P."/>
            <person name="Mueller R.-W."/>
            <person name="Bruemmer F."/>
            <person name="Labrenz M."/>
            <person name="Spormann A.M."/>
            <person name="Op den Camp H."/>
            <person name="Overmann J."/>
            <person name="Amann R."/>
            <person name="Jetten M.S.M."/>
            <person name="Mascher T."/>
            <person name="Medema M.H."/>
            <person name="Devos D.P."/>
            <person name="Kaster A.-K."/>
            <person name="Ovreas L."/>
            <person name="Rohde M."/>
            <person name="Galperin M.Y."/>
            <person name="Jogler C."/>
        </authorList>
    </citation>
    <scope>NUCLEOTIDE SEQUENCE [LARGE SCALE GENOMIC DNA]</scope>
    <source>
        <strain evidence="15 16">Pr1d</strain>
    </source>
</reference>
<comment type="pathway">
    <text evidence="10">Carbohydrate degradation.</text>
</comment>
<feature type="binding site" evidence="10">
    <location>
        <begin position="184"/>
        <end position="186"/>
    </location>
    <ligand>
        <name>substrate</name>
    </ligand>
</feature>
<keyword evidence="9 10" id="KW-0413">Isomerase</keyword>
<comment type="cofactor">
    <cofactor evidence="10 13">
        <name>a divalent metal cation</name>
        <dbReference type="ChEBI" id="CHEBI:60240"/>
    </cofactor>
    <text evidence="10 13">Binds 1 divalent metal cation per subunit.</text>
</comment>
<dbReference type="GO" id="GO:0006098">
    <property type="term" value="P:pentose-phosphate shunt"/>
    <property type="evidence" value="ECO:0007669"/>
    <property type="project" value="UniProtKB-UniRule"/>
</dbReference>
<gene>
    <name evidence="10 15" type="primary">rpe</name>
    <name evidence="15" type="ORF">Pr1d_05130</name>
</gene>
<comment type="cofactor">
    <cofactor evidence="5">
        <name>Fe(2+)</name>
        <dbReference type="ChEBI" id="CHEBI:29033"/>
    </cofactor>
</comment>
<evidence type="ECO:0000256" key="10">
    <source>
        <dbReference type="HAMAP-Rule" id="MF_02227"/>
    </source>
</evidence>
<dbReference type="EMBL" id="CP042913">
    <property type="protein sequence ID" value="QEG33252.1"/>
    <property type="molecule type" value="Genomic_DNA"/>
</dbReference>
<dbReference type="SUPFAM" id="SSF51366">
    <property type="entry name" value="Ribulose-phoshate binding barrel"/>
    <property type="match status" value="1"/>
</dbReference>
<dbReference type="GO" id="GO:0004750">
    <property type="term" value="F:D-ribulose-phosphate 3-epimerase activity"/>
    <property type="evidence" value="ECO:0007669"/>
    <property type="project" value="UniProtKB-UniRule"/>
</dbReference>